<comment type="caution">
    <text evidence="23">The sequence shown here is derived from an EMBL/GenBank/DDBJ whole genome shotgun (WGS) entry which is preliminary data.</text>
</comment>
<dbReference type="SMART" id="SM00220">
    <property type="entry name" value="S_TKc"/>
    <property type="match status" value="1"/>
</dbReference>
<comment type="cofactor">
    <cofactor evidence="1">
        <name>Mg(2+)</name>
        <dbReference type="ChEBI" id="CHEBI:18420"/>
    </cofactor>
</comment>
<dbReference type="AlphaFoldDB" id="A0AAD2CT76"/>
<dbReference type="SMART" id="SM00100">
    <property type="entry name" value="cNMP"/>
    <property type="match status" value="3"/>
</dbReference>
<dbReference type="Pfam" id="PF00027">
    <property type="entry name" value="cNMP_binding"/>
    <property type="match status" value="3"/>
</dbReference>
<feature type="binding site" evidence="17 18">
    <location>
        <position position="512"/>
    </location>
    <ligand>
        <name>ATP</name>
        <dbReference type="ChEBI" id="CHEBI:30616"/>
    </ligand>
</feature>
<reference evidence="23" key="1">
    <citation type="submission" date="2023-08" db="EMBL/GenBank/DDBJ databases">
        <authorList>
            <person name="Audoor S."/>
            <person name="Bilcke G."/>
        </authorList>
    </citation>
    <scope>NUCLEOTIDE SEQUENCE</scope>
</reference>
<dbReference type="PROSITE" id="PS51285">
    <property type="entry name" value="AGC_KINASE_CTER"/>
    <property type="match status" value="1"/>
</dbReference>
<evidence type="ECO:0000256" key="13">
    <source>
        <dbReference type="ARBA" id="ARBA00024113"/>
    </source>
</evidence>
<gene>
    <name evidence="23" type="ORF">CYCCA115_LOCUS7878</name>
</gene>
<dbReference type="InterPro" id="IPR008271">
    <property type="entry name" value="Ser/Thr_kinase_AS"/>
</dbReference>
<dbReference type="GO" id="GO:0004692">
    <property type="term" value="F:cGMP-dependent protein kinase activity"/>
    <property type="evidence" value="ECO:0007669"/>
    <property type="project" value="UniProtKB-EC"/>
</dbReference>
<proteinExistence type="inferred from homology"/>
<dbReference type="EMBL" id="CAKOGP040001112">
    <property type="protein sequence ID" value="CAJ1942300.1"/>
    <property type="molecule type" value="Genomic_DNA"/>
</dbReference>
<evidence type="ECO:0000256" key="3">
    <source>
        <dbReference type="ARBA" id="ARBA00006352"/>
    </source>
</evidence>
<dbReference type="PROSITE" id="PS00888">
    <property type="entry name" value="CNMP_BINDING_1"/>
    <property type="match status" value="2"/>
</dbReference>
<feature type="region of interest" description="Disordered" evidence="19">
    <location>
        <begin position="775"/>
        <end position="794"/>
    </location>
</feature>
<feature type="compositionally biased region" description="Polar residues" evidence="19">
    <location>
        <begin position="40"/>
        <end position="50"/>
    </location>
</feature>
<evidence type="ECO:0000256" key="9">
    <source>
        <dbReference type="ARBA" id="ARBA00022741"/>
    </source>
</evidence>
<evidence type="ECO:0000256" key="12">
    <source>
        <dbReference type="ARBA" id="ARBA00022992"/>
    </source>
</evidence>
<evidence type="ECO:0000256" key="19">
    <source>
        <dbReference type="SAM" id="MobiDB-lite"/>
    </source>
</evidence>
<dbReference type="InterPro" id="IPR000719">
    <property type="entry name" value="Prot_kinase_dom"/>
</dbReference>
<evidence type="ECO:0000256" key="2">
    <source>
        <dbReference type="ARBA" id="ARBA00004308"/>
    </source>
</evidence>
<dbReference type="InterPro" id="IPR018488">
    <property type="entry name" value="cNMP-bd_CS"/>
</dbReference>
<feature type="domain" description="Cyclic nucleotide-binding" evidence="21">
    <location>
        <begin position="230"/>
        <end position="335"/>
    </location>
</feature>
<dbReference type="InterPro" id="IPR000961">
    <property type="entry name" value="AGC-kinase_C"/>
</dbReference>
<dbReference type="PROSITE" id="PS50011">
    <property type="entry name" value="PROTEIN_KINASE_DOM"/>
    <property type="match status" value="1"/>
</dbReference>
<evidence type="ECO:0000256" key="17">
    <source>
        <dbReference type="PIRSR" id="PIRSR000559-2"/>
    </source>
</evidence>
<dbReference type="InterPro" id="IPR014710">
    <property type="entry name" value="RmlC-like_jellyroll"/>
</dbReference>
<keyword evidence="6" id="KW-0140">cGMP</keyword>
<dbReference type="PIRSF" id="PIRSF000559">
    <property type="entry name" value="cGMP-dep_kinase"/>
    <property type="match status" value="1"/>
</dbReference>
<keyword evidence="8" id="KW-0479">Metal-binding</keyword>
<feature type="region of interest" description="Disordered" evidence="19">
    <location>
        <begin position="1"/>
        <end position="72"/>
    </location>
</feature>
<evidence type="ECO:0000259" key="20">
    <source>
        <dbReference type="PROSITE" id="PS50011"/>
    </source>
</evidence>
<evidence type="ECO:0000256" key="11">
    <source>
        <dbReference type="ARBA" id="ARBA00022840"/>
    </source>
</evidence>
<evidence type="ECO:0000313" key="23">
    <source>
        <dbReference type="EMBL" id="CAJ1942300.1"/>
    </source>
</evidence>
<dbReference type="EC" id="2.7.11.12" evidence="4"/>
<sequence>MKGLSLFKKKSSKKNRSSDSVDDSSSSQPQQTQQTRPSDKSSNGNSSPQDMNVDPKVSTKREADINTHSRAKRGQNIFAQKIDLNEHFETPFFAKSDTSIQFIDTSLVDNFIFASLSSKERRLLIDAMIMETVPAGTIIIRQGDVGDFFYVVDDGHVSFAVDGNHVGACGRGGSFGELALLYNCPRAATCLANTTCRLWKVDQRTFRYMLANNTASQQKDIHDVLRKVPFLSELDESNLVRISDALTSVTFPEGERIINKGDVGEVFYIMREGKVKVHDIGFGDSTYIDQEVGQGDYFGERALLTGDARSANVTAITNCTTLCLSRETFEKVLGPLQGLIDHSMKKRTLEGVPVFANSQFQPFEMARLTDMLVERSFPAGTVLAEEGKPFEPNLYIIREGRVVVASSSGQINTLMDADYFGENWLKLEPGSPSKQTITVQADTECGVLSRKDIETVLGDIRRLGQPAHLSNPSLKNNIRYKDLVKFRILGVGTFGKVWLVSHKRTGVPYALKQLSKREIIGHHQVEGVIREKNIMASIDHPFVVNLVATFQDERHLFMLIELVQGGELFSVIHTETRDGIPNGNSRFYAACILESLSHLHYRGICYRDLKPENILIDSKGYCVLVDLGFAKVVTDKTYTLCGTPEYLAPEIILSKGHDKGVDYWAFGVLIYEMLVGRSPFYSYGTDQVSLFKRIVQVKYSFPPGGMVSEPAQDLIQRLIVRRQANRFGCLARGDMDVRDHYWFNVIDVEKLLVKHIPAPWVPRIKDPLDASHFDSYRHMENEPPSNKPHLSAAQQAQFTEF</sequence>
<feature type="compositionally biased region" description="Low complexity" evidence="19">
    <location>
        <begin position="23"/>
        <end position="36"/>
    </location>
</feature>
<evidence type="ECO:0000256" key="6">
    <source>
        <dbReference type="ARBA" id="ARBA00022535"/>
    </source>
</evidence>
<comment type="catalytic activity">
    <reaction evidence="14">
        <text>L-threonyl-[protein] + ATP = O-phospho-L-threonyl-[protein] + ADP + H(+)</text>
        <dbReference type="Rhea" id="RHEA:46608"/>
        <dbReference type="Rhea" id="RHEA-COMP:11060"/>
        <dbReference type="Rhea" id="RHEA-COMP:11605"/>
        <dbReference type="ChEBI" id="CHEBI:15378"/>
        <dbReference type="ChEBI" id="CHEBI:30013"/>
        <dbReference type="ChEBI" id="CHEBI:30616"/>
        <dbReference type="ChEBI" id="CHEBI:61977"/>
        <dbReference type="ChEBI" id="CHEBI:456216"/>
        <dbReference type="EC" id="2.7.11.12"/>
    </reaction>
</comment>
<dbReference type="GO" id="GO:0030553">
    <property type="term" value="F:cGMP binding"/>
    <property type="evidence" value="ECO:0007669"/>
    <property type="project" value="UniProtKB-KW"/>
</dbReference>
<evidence type="ECO:0000256" key="16">
    <source>
        <dbReference type="PIRSR" id="PIRSR000559-1"/>
    </source>
</evidence>
<feature type="domain" description="AGC-kinase C-terminal" evidence="22">
    <location>
        <begin position="744"/>
        <end position="801"/>
    </location>
</feature>
<evidence type="ECO:0000259" key="22">
    <source>
        <dbReference type="PROSITE" id="PS51285"/>
    </source>
</evidence>
<dbReference type="PROSITE" id="PS50042">
    <property type="entry name" value="CNMP_BINDING_3"/>
    <property type="match status" value="3"/>
</dbReference>
<keyword evidence="12" id="KW-0142">cGMP-binding</keyword>
<organism evidence="23 24">
    <name type="scientific">Cylindrotheca closterium</name>
    <dbReference type="NCBI Taxonomy" id="2856"/>
    <lineage>
        <taxon>Eukaryota</taxon>
        <taxon>Sar</taxon>
        <taxon>Stramenopiles</taxon>
        <taxon>Ochrophyta</taxon>
        <taxon>Bacillariophyta</taxon>
        <taxon>Bacillariophyceae</taxon>
        <taxon>Bacillariophycidae</taxon>
        <taxon>Bacillariales</taxon>
        <taxon>Bacillariaceae</taxon>
        <taxon>Cylindrotheca</taxon>
    </lineage>
</organism>
<dbReference type="GO" id="GO:0012505">
    <property type="term" value="C:endomembrane system"/>
    <property type="evidence" value="ECO:0007669"/>
    <property type="project" value="UniProtKB-SubCell"/>
</dbReference>
<dbReference type="PANTHER" id="PTHR24353:SF143">
    <property type="entry name" value="PROTEIN KINASE DOMAIN-CONTAINING PROTEIN"/>
    <property type="match status" value="1"/>
</dbReference>
<comment type="subcellular location">
    <subcellularLocation>
        <location evidence="2">Endomembrane system</location>
    </subcellularLocation>
</comment>
<evidence type="ECO:0000256" key="18">
    <source>
        <dbReference type="PROSITE-ProRule" id="PRU10141"/>
    </source>
</evidence>
<dbReference type="InterPro" id="IPR018490">
    <property type="entry name" value="cNMP-bd_dom_sf"/>
</dbReference>
<dbReference type="GO" id="GO:0005952">
    <property type="term" value="C:cAMP-dependent protein kinase complex"/>
    <property type="evidence" value="ECO:0007669"/>
    <property type="project" value="TreeGrafter"/>
</dbReference>
<dbReference type="GO" id="GO:0005524">
    <property type="term" value="F:ATP binding"/>
    <property type="evidence" value="ECO:0007669"/>
    <property type="project" value="UniProtKB-UniRule"/>
</dbReference>
<dbReference type="PROSITE" id="PS00108">
    <property type="entry name" value="PROTEIN_KINASE_ST"/>
    <property type="match status" value="1"/>
</dbReference>
<evidence type="ECO:0000256" key="1">
    <source>
        <dbReference type="ARBA" id="ARBA00001946"/>
    </source>
</evidence>
<evidence type="ECO:0000259" key="21">
    <source>
        <dbReference type="PROSITE" id="PS50042"/>
    </source>
</evidence>
<comment type="similarity">
    <text evidence="3">Belongs to the protein kinase superfamily. AGC Ser/Thr protein kinase family. cGMP subfamily.</text>
</comment>
<dbReference type="SUPFAM" id="SSF56112">
    <property type="entry name" value="Protein kinase-like (PK-like)"/>
    <property type="match status" value="1"/>
</dbReference>
<name>A0AAD2CT76_9STRA</name>
<comment type="catalytic activity">
    <reaction evidence="15">
        <text>L-seryl-[protein] + ATP = O-phospho-L-seryl-[protein] + ADP + H(+)</text>
        <dbReference type="Rhea" id="RHEA:17989"/>
        <dbReference type="Rhea" id="RHEA-COMP:9863"/>
        <dbReference type="Rhea" id="RHEA-COMP:11604"/>
        <dbReference type="ChEBI" id="CHEBI:15378"/>
        <dbReference type="ChEBI" id="CHEBI:29999"/>
        <dbReference type="ChEBI" id="CHEBI:30616"/>
        <dbReference type="ChEBI" id="CHEBI:83421"/>
        <dbReference type="ChEBI" id="CHEBI:456216"/>
        <dbReference type="EC" id="2.7.11.12"/>
    </reaction>
</comment>
<keyword evidence="7" id="KW-0808">Transferase</keyword>
<evidence type="ECO:0000256" key="10">
    <source>
        <dbReference type="ARBA" id="ARBA00022777"/>
    </source>
</evidence>
<feature type="domain" description="Protein kinase" evidence="20">
    <location>
        <begin position="483"/>
        <end position="743"/>
    </location>
</feature>
<dbReference type="InterPro" id="IPR017441">
    <property type="entry name" value="Protein_kinase_ATP_BS"/>
</dbReference>
<evidence type="ECO:0000256" key="5">
    <source>
        <dbReference type="ARBA" id="ARBA00022527"/>
    </source>
</evidence>
<feature type="domain" description="Cyclic nucleotide-binding" evidence="21">
    <location>
        <begin position="356"/>
        <end position="458"/>
    </location>
</feature>
<dbReference type="InterPro" id="IPR011009">
    <property type="entry name" value="Kinase-like_dom_sf"/>
</dbReference>
<accession>A0AAD2CT76</accession>
<keyword evidence="11 17" id="KW-0067">ATP-binding</keyword>
<dbReference type="InterPro" id="IPR002374">
    <property type="entry name" value="cGMP_dep_kinase"/>
</dbReference>
<protein>
    <recommendedName>
        <fullName evidence="13">cGMP-dependent protein kinase</fullName>
        <ecNumber evidence="4">2.7.11.12</ecNumber>
    </recommendedName>
</protein>
<dbReference type="Gene3D" id="1.10.510.10">
    <property type="entry name" value="Transferase(Phosphotransferase) domain 1"/>
    <property type="match status" value="1"/>
</dbReference>
<evidence type="ECO:0000256" key="7">
    <source>
        <dbReference type="ARBA" id="ARBA00022679"/>
    </source>
</evidence>
<dbReference type="PANTHER" id="PTHR24353">
    <property type="entry name" value="CYCLIC NUCLEOTIDE-DEPENDENT PROTEIN KINASE"/>
    <property type="match status" value="1"/>
</dbReference>
<dbReference type="Pfam" id="PF00069">
    <property type="entry name" value="Pkinase"/>
    <property type="match status" value="1"/>
</dbReference>
<dbReference type="Gene3D" id="2.60.120.10">
    <property type="entry name" value="Jelly Rolls"/>
    <property type="match status" value="3"/>
</dbReference>
<dbReference type="PROSITE" id="PS00889">
    <property type="entry name" value="CNMP_BINDING_2"/>
    <property type="match status" value="1"/>
</dbReference>
<dbReference type="SUPFAM" id="SSF51206">
    <property type="entry name" value="cAMP-binding domain-like"/>
    <property type="match status" value="3"/>
</dbReference>
<feature type="active site" description="Proton acceptor" evidence="16">
    <location>
        <position position="608"/>
    </location>
</feature>
<evidence type="ECO:0000256" key="4">
    <source>
        <dbReference type="ARBA" id="ARBA00012428"/>
    </source>
</evidence>
<keyword evidence="5" id="KW-0723">Serine/threonine-protein kinase</keyword>
<evidence type="ECO:0000256" key="14">
    <source>
        <dbReference type="ARBA" id="ARBA00047298"/>
    </source>
</evidence>
<evidence type="ECO:0000256" key="8">
    <source>
        <dbReference type="ARBA" id="ARBA00022723"/>
    </source>
</evidence>
<dbReference type="CDD" id="cd00038">
    <property type="entry name" value="CAP_ED"/>
    <property type="match status" value="3"/>
</dbReference>
<dbReference type="Gene3D" id="3.30.200.20">
    <property type="entry name" value="Phosphorylase Kinase, domain 1"/>
    <property type="match status" value="1"/>
</dbReference>
<feature type="binding site" evidence="17">
    <location>
        <begin position="489"/>
        <end position="497"/>
    </location>
    <ligand>
        <name>ATP</name>
        <dbReference type="ChEBI" id="CHEBI:30616"/>
    </ligand>
</feature>
<evidence type="ECO:0000256" key="15">
    <source>
        <dbReference type="ARBA" id="ARBA00047462"/>
    </source>
</evidence>
<keyword evidence="24" id="KW-1185">Reference proteome</keyword>
<dbReference type="Proteomes" id="UP001295423">
    <property type="component" value="Unassembled WGS sequence"/>
</dbReference>
<dbReference type="InterPro" id="IPR000595">
    <property type="entry name" value="cNMP-bd_dom"/>
</dbReference>
<dbReference type="FunFam" id="2.60.120.10:FF:000068">
    <property type="entry name" value="cGMP-dependent protein kinase"/>
    <property type="match status" value="1"/>
</dbReference>
<feature type="compositionally biased region" description="Basic and acidic residues" evidence="19">
    <location>
        <begin position="57"/>
        <end position="67"/>
    </location>
</feature>
<evidence type="ECO:0000313" key="24">
    <source>
        <dbReference type="Proteomes" id="UP001295423"/>
    </source>
</evidence>
<dbReference type="GO" id="GO:0004691">
    <property type="term" value="F:cAMP-dependent protein kinase activity"/>
    <property type="evidence" value="ECO:0007669"/>
    <property type="project" value="TreeGrafter"/>
</dbReference>
<feature type="domain" description="Cyclic nucleotide-binding" evidence="21">
    <location>
        <begin position="112"/>
        <end position="227"/>
    </location>
</feature>
<dbReference type="PROSITE" id="PS00107">
    <property type="entry name" value="PROTEIN_KINASE_ATP"/>
    <property type="match status" value="1"/>
</dbReference>
<dbReference type="PRINTS" id="PR00103">
    <property type="entry name" value="CAMPKINASE"/>
</dbReference>
<dbReference type="GO" id="GO:0046872">
    <property type="term" value="F:metal ion binding"/>
    <property type="evidence" value="ECO:0007669"/>
    <property type="project" value="UniProtKB-KW"/>
</dbReference>
<keyword evidence="9 17" id="KW-0547">Nucleotide-binding</keyword>
<keyword evidence="10" id="KW-0418">Kinase</keyword>